<evidence type="ECO:0000259" key="2">
    <source>
        <dbReference type="Pfam" id="PF13460"/>
    </source>
</evidence>
<dbReference type="AlphaFoldDB" id="A0A2N5D7F0"/>
<dbReference type="Gene3D" id="3.40.50.720">
    <property type="entry name" value="NAD(P)-binding Rossmann-like Domain"/>
    <property type="match status" value="1"/>
</dbReference>
<gene>
    <name evidence="3" type="ORF">C1707_04130</name>
    <name evidence="4" type="ORF">CFHF_00210</name>
</gene>
<reference evidence="3 6" key="2">
    <citation type="submission" date="2018-01" db="EMBL/GenBank/DDBJ databases">
        <title>Complete genome sequence of Caulobacter flavus RHGG3.</title>
        <authorList>
            <person name="Yang E."/>
        </authorList>
    </citation>
    <scope>NUCLEOTIDE SEQUENCE [LARGE SCALE GENOMIC DNA]</scope>
    <source>
        <strain evidence="3 6">RHGG3</strain>
    </source>
</reference>
<reference evidence="4 5" key="1">
    <citation type="submission" date="2017-12" db="EMBL/GenBank/DDBJ databases">
        <title>The genome sequence of Caulobacter flavus CGMCC1 15093.</title>
        <authorList>
            <person name="Gao J."/>
            <person name="Mao X."/>
            <person name="Sun J."/>
        </authorList>
    </citation>
    <scope>NUCLEOTIDE SEQUENCE [LARGE SCALE GENOMIC DNA]</scope>
    <source>
        <strain evidence="4 5">CGMCC1 15093</strain>
    </source>
</reference>
<keyword evidence="1" id="KW-0472">Membrane</keyword>
<feature type="transmembrane region" description="Helical" evidence="1">
    <location>
        <begin position="233"/>
        <end position="254"/>
    </location>
</feature>
<dbReference type="InterPro" id="IPR036291">
    <property type="entry name" value="NAD(P)-bd_dom_sf"/>
</dbReference>
<proteinExistence type="predicted"/>
<evidence type="ECO:0000256" key="1">
    <source>
        <dbReference type="SAM" id="Phobius"/>
    </source>
</evidence>
<feature type="domain" description="NAD(P)-binding" evidence="2">
    <location>
        <begin position="15"/>
        <end position="154"/>
    </location>
</feature>
<dbReference type="PANTHER" id="PTHR43245:SF51">
    <property type="entry name" value="SHORT CHAIN DEHYDROGENASE_REDUCTASE FAMILY 42E, MEMBER 2"/>
    <property type="match status" value="1"/>
</dbReference>
<evidence type="ECO:0000313" key="5">
    <source>
        <dbReference type="Proteomes" id="UP000234483"/>
    </source>
</evidence>
<dbReference type="EMBL" id="CP026100">
    <property type="protein sequence ID" value="AYV45499.1"/>
    <property type="molecule type" value="Genomic_DNA"/>
</dbReference>
<keyword evidence="6" id="KW-1185">Reference proteome</keyword>
<dbReference type="EMBL" id="PJRQ01000001">
    <property type="protein sequence ID" value="PLR21993.1"/>
    <property type="molecule type" value="Genomic_DNA"/>
</dbReference>
<evidence type="ECO:0000313" key="3">
    <source>
        <dbReference type="EMBL" id="AYV45499.1"/>
    </source>
</evidence>
<keyword evidence="1" id="KW-1133">Transmembrane helix</keyword>
<sequence length="291" mass="31151">MSAENTLKTPILVLGATSLIGTFLMDRLQAAGHEPMGLSRRPPYGFSASGDACWIDADLKSDDLAEQLPGAATVFSLSPIWLLPAVLPLLKARGMKRLVAFSSTSRFTKEASPEASERAVAKALADAEAAVEAFCAEHGVAWTILRPTLIYAEGRDGNVSRLAGLIRRFKVLPLSGAGQGLRQPVHADDLAAGAIAAAAAPAAFDRAYALVGGETLPYREMARRVFEGLGRRPAILVLPPWLFSLLLTLARPFFPGATAAMGARMSQDLTFDSSDAVRDFGWAPRDFRPRF</sequence>
<keyword evidence="1" id="KW-0812">Transmembrane</keyword>
<dbReference type="RefSeq" id="WP_101711025.1">
    <property type="nucleotide sequence ID" value="NZ_CP026100.1"/>
</dbReference>
<dbReference type="Pfam" id="PF13460">
    <property type="entry name" value="NAD_binding_10"/>
    <property type="match status" value="1"/>
</dbReference>
<feature type="transmembrane region" description="Helical" evidence="1">
    <location>
        <begin position="68"/>
        <end position="90"/>
    </location>
</feature>
<dbReference type="KEGG" id="cfh:C1707_04130"/>
<dbReference type="InterPro" id="IPR050177">
    <property type="entry name" value="Lipid_A_modif_metabolic_enz"/>
</dbReference>
<dbReference type="SUPFAM" id="SSF51735">
    <property type="entry name" value="NAD(P)-binding Rossmann-fold domains"/>
    <property type="match status" value="1"/>
</dbReference>
<name>A0A2N5D7F0_9CAUL</name>
<dbReference type="OrthoDB" id="5565437at2"/>
<dbReference type="InterPro" id="IPR016040">
    <property type="entry name" value="NAD(P)-bd_dom"/>
</dbReference>
<dbReference type="Proteomes" id="UP000281192">
    <property type="component" value="Chromosome"/>
</dbReference>
<accession>A0A2N5D7F0</accession>
<evidence type="ECO:0000313" key="4">
    <source>
        <dbReference type="EMBL" id="PLR21993.1"/>
    </source>
</evidence>
<dbReference type="PANTHER" id="PTHR43245">
    <property type="entry name" value="BIFUNCTIONAL POLYMYXIN RESISTANCE PROTEIN ARNA"/>
    <property type="match status" value="1"/>
</dbReference>
<organism evidence="4 5">
    <name type="scientific">Caulobacter flavus</name>
    <dbReference type="NCBI Taxonomy" id="1679497"/>
    <lineage>
        <taxon>Bacteria</taxon>
        <taxon>Pseudomonadati</taxon>
        <taxon>Pseudomonadota</taxon>
        <taxon>Alphaproteobacteria</taxon>
        <taxon>Caulobacterales</taxon>
        <taxon>Caulobacteraceae</taxon>
        <taxon>Caulobacter</taxon>
    </lineage>
</organism>
<evidence type="ECO:0000313" key="6">
    <source>
        <dbReference type="Proteomes" id="UP000281192"/>
    </source>
</evidence>
<dbReference type="Proteomes" id="UP000234483">
    <property type="component" value="Unassembled WGS sequence"/>
</dbReference>
<protein>
    <submittedName>
        <fullName evidence="4">Epimerase</fullName>
    </submittedName>
</protein>